<dbReference type="Pfam" id="PF01266">
    <property type="entry name" value="DAO"/>
    <property type="match status" value="1"/>
</dbReference>
<evidence type="ECO:0000256" key="10">
    <source>
        <dbReference type="HAMAP-Rule" id="MF_01102"/>
    </source>
</evidence>
<gene>
    <name evidence="10" type="primary">mnmC</name>
    <name evidence="13" type="ORF">CNQ84_07225</name>
</gene>
<feature type="region of interest" description="tRNA (mnm(5)s(2)U34)-methyltransferase" evidence="10">
    <location>
        <begin position="1"/>
        <end position="252"/>
    </location>
</feature>
<dbReference type="GO" id="GO:0050660">
    <property type="term" value="F:flavin adenine dinucleotide binding"/>
    <property type="evidence" value="ECO:0007669"/>
    <property type="project" value="UniProtKB-UniRule"/>
</dbReference>
<dbReference type="SUPFAM" id="SSF53335">
    <property type="entry name" value="S-adenosyl-L-methionine-dependent methyltransferases"/>
    <property type="match status" value="1"/>
</dbReference>
<keyword evidence="2 10" id="KW-0489">Methyltransferase</keyword>
<dbReference type="GO" id="GO:0005737">
    <property type="term" value="C:cytoplasm"/>
    <property type="evidence" value="ECO:0007669"/>
    <property type="project" value="UniProtKB-SubCell"/>
</dbReference>
<evidence type="ECO:0000259" key="11">
    <source>
        <dbReference type="Pfam" id="PF01266"/>
    </source>
</evidence>
<dbReference type="NCBIfam" id="NF033855">
    <property type="entry name" value="tRNA_MNMC2"/>
    <property type="match status" value="1"/>
</dbReference>
<dbReference type="InterPro" id="IPR006076">
    <property type="entry name" value="FAD-dep_OxRdtase"/>
</dbReference>
<sequence>MPGYNGAHAQQPGAIVSHTPVESADLTWMDGDQPFSTRFADVYFSRESGLDETRHVFLLHNQLADRWAALDAGAHFCIAETGFGTGLNFLAAWQLWDTCAPQDACLHFVSTEKYPLSPTDMQRALAIWPELAAYASELLEQYRDLTAGWQHFSLAHGRVTLTLLIGDLFDTLPQLDAGVDAWFLDGFAPARNPDMWQPELYQRMAALSRPGATVATFTSVGDVRRGLQTAGFTMRKVKGFGRKREMLCGQLEQTPEAGWQAPWFARPGGTSERQAVVIGGGLAGACSAHALARRGWQVTLLEREAEVAQGASGNPQGILYCKLSPHHPPLSRFIQSSYQYSLRLLTRTLPQNQDTWQQCGVLQLGGDEREQKRQQGLASQGYPASFLHAVTAEQASALAGVPIEQPGLFFPGGGWVSPPRLCEALLQHPLISVHPYRHAIELQHCATHWQILDAQGSVLAEAPRVILCCAHDTAAFEQTAHLPLKAIRGQLTHLPTNTQSAGLRTVLCADGYISPSRQGSHHLGASFRFDRLDLQPSEEENAHNLHLLQALSPALHQSLQHTTPSGARVGLRCTAPDYLPLIGPVVDANAFTERYAALGNDASLRPDSPAPWHQGLYVNVAHGSRGLISGPLSGELLAAWMNNEPLPLPRELAEAVHPSRFLLRQLIRRNATDRPKRQRRAAD</sequence>
<dbReference type="GO" id="GO:0016645">
    <property type="term" value="F:oxidoreductase activity, acting on the CH-NH group of donors"/>
    <property type="evidence" value="ECO:0007669"/>
    <property type="project" value="InterPro"/>
</dbReference>
<evidence type="ECO:0000259" key="12">
    <source>
        <dbReference type="Pfam" id="PF05430"/>
    </source>
</evidence>
<comment type="caution">
    <text evidence="13">The sequence shown here is derived from an EMBL/GenBank/DDBJ whole genome shotgun (WGS) entry which is preliminary data.</text>
</comment>
<evidence type="ECO:0000256" key="7">
    <source>
        <dbReference type="ARBA" id="ARBA00022827"/>
    </source>
</evidence>
<protein>
    <recommendedName>
        <fullName evidence="10">tRNA 5-methylaminomethyl-2-thiouridine biosynthesis bifunctional protein MnmC</fullName>
        <shortName evidence="10">tRNA mnm(5)s(2)U biosynthesis bifunctional protein</shortName>
    </recommendedName>
    <domain>
        <recommendedName>
            <fullName evidence="10">tRNA (mnm(5)s(2)U34)-methyltransferase</fullName>
            <ecNumber evidence="10">2.1.1.61</ecNumber>
        </recommendedName>
    </domain>
    <domain>
        <recommendedName>
            <fullName evidence="10">FAD-dependent cmnm(5)s(2)U34 oxidoreductase</fullName>
            <ecNumber evidence="10">1.5.-.-</ecNumber>
        </recommendedName>
    </domain>
</protein>
<evidence type="ECO:0000256" key="9">
    <source>
        <dbReference type="ARBA" id="ARBA00023268"/>
    </source>
</evidence>
<dbReference type="Gene3D" id="3.50.50.60">
    <property type="entry name" value="FAD/NAD(P)-binding domain"/>
    <property type="match status" value="1"/>
</dbReference>
<dbReference type="SUPFAM" id="SSF51905">
    <property type="entry name" value="FAD/NAD(P)-binding domain"/>
    <property type="match status" value="1"/>
</dbReference>
<dbReference type="GO" id="GO:0032259">
    <property type="term" value="P:methylation"/>
    <property type="evidence" value="ECO:0007669"/>
    <property type="project" value="UniProtKB-KW"/>
</dbReference>
<dbReference type="EC" id="2.1.1.61" evidence="10"/>
<keyword evidence="4 10" id="KW-0808">Transferase</keyword>
<dbReference type="EMBL" id="NTMR01000009">
    <property type="protein sequence ID" value="PBK04932.1"/>
    <property type="molecule type" value="Genomic_DNA"/>
</dbReference>
<evidence type="ECO:0000256" key="6">
    <source>
        <dbReference type="ARBA" id="ARBA00022694"/>
    </source>
</evidence>
<dbReference type="PANTHER" id="PTHR13847">
    <property type="entry name" value="SARCOSINE DEHYDROGENASE-RELATED"/>
    <property type="match status" value="1"/>
</dbReference>
<reference evidence="13 14" key="1">
    <citation type="submission" date="2017-09" db="EMBL/GenBank/DDBJ databases">
        <title>Pseudomonas abyssi sp. nov. isolated from Abyssopelagic Water.</title>
        <authorList>
            <person name="Wei Y."/>
        </authorList>
    </citation>
    <scope>NUCLEOTIDE SEQUENCE [LARGE SCALE GENOMIC DNA]</scope>
    <source>
        <strain evidence="13 14">MT5</strain>
    </source>
</reference>
<keyword evidence="14" id="KW-1185">Reference proteome</keyword>
<dbReference type="SUPFAM" id="SSF54373">
    <property type="entry name" value="FAD-linked reductases, C-terminal domain"/>
    <property type="match status" value="1"/>
</dbReference>
<evidence type="ECO:0000256" key="1">
    <source>
        <dbReference type="ARBA" id="ARBA00022490"/>
    </source>
</evidence>
<keyword evidence="8 10" id="KW-0560">Oxidoreductase</keyword>
<evidence type="ECO:0000256" key="8">
    <source>
        <dbReference type="ARBA" id="ARBA00023002"/>
    </source>
</evidence>
<dbReference type="Proteomes" id="UP000242313">
    <property type="component" value="Unassembled WGS sequence"/>
</dbReference>
<evidence type="ECO:0000313" key="14">
    <source>
        <dbReference type="Proteomes" id="UP000242313"/>
    </source>
</evidence>
<dbReference type="Gene3D" id="3.40.50.150">
    <property type="entry name" value="Vaccinia Virus protein VP39"/>
    <property type="match status" value="1"/>
</dbReference>
<organism evidence="13 14">
    <name type="scientific">Pseudomonas abyssi</name>
    <dbReference type="NCBI Taxonomy" id="170540"/>
    <lineage>
        <taxon>Bacteria</taxon>
        <taxon>Pseudomonadati</taxon>
        <taxon>Pseudomonadota</taxon>
        <taxon>Gammaproteobacteria</taxon>
        <taxon>Pseudomonadales</taxon>
        <taxon>Pseudomonadaceae</taxon>
        <taxon>Pseudomonas</taxon>
    </lineage>
</organism>
<keyword evidence="7 10" id="KW-0274">FAD</keyword>
<keyword evidence="6 10" id="KW-0819">tRNA processing</keyword>
<evidence type="ECO:0000313" key="13">
    <source>
        <dbReference type="EMBL" id="PBK04932.1"/>
    </source>
</evidence>
<comment type="similarity">
    <text evidence="10">In the C-terminal section; belongs to the DAO family.</text>
</comment>
<dbReference type="NCBIfam" id="TIGR03197">
    <property type="entry name" value="MnmC_Cterm"/>
    <property type="match status" value="1"/>
</dbReference>
<comment type="cofactor">
    <cofactor evidence="10">
        <name>FAD</name>
        <dbReference type="ChEBI" id="CHEBI:57692"/>
    </cofactor>
</comment>
<keyword evidence="3 10" id="KW-0285">Flavoprotein</keyword>
<dbReference type="NCBIfam" id="NF002481">
    <property type="entry name" value="PRK01747.1-2"/>
    <property type="match status" value="1"/>
</dbReference>
<dbReference type="InterPro" id="IPR023032">
    <property type="entry name" value="tRNA_MAMT_biosynth_bifunc_MnmC"/>
</dbReference>
<dbReference type="InterPro" id="IPR036188">
    <property type="entry name" value="FAD/NAD-bd_sf"/>
</dbReference>
<dbReference type="Pfam" id="PF05430">
    <property type="entry name" value="Methyltransf_30"/>
    <property type="match status" value="1"/>
</dbReference>
<name>A0A2A3MJH8_9PSED</name>
<evidence type="ECO:0000256" key="5">
    <source>
        <dbReference type="ARBA" id="ARBA00022691"/>
    </source>
</evidence>
<comment type="subcellular location">
    <subcellularLocation>
        <location evidence="10">Cytoplasm</location>
    </subcellularLocation>
</comment>
<proteinExistence type="inferred from homology"/>
<feature type="domain" description="MnmC-like methyltransferase" evidence="12">
    <location>
        <begin position="129"/>
        <end position="251"/>
    </location>
</feature>
<dbReference type="InterPro" id="IPR029063">
    <property type="entry name" value="SAM-dependent_MTases_sf"/>
</dbReference>
<feature type="region of interest" description="FAD-dependent cmnm(5)s(2)U34 oxidoreductase" evidence="10">
    <location>
        <begin position="278"/>
        <end position="683"/>
    </location>
</feature>
<dbReference type="InterPro" id="IPR047785">
    <property type="entry name" value="tRNA_MNMC2"/>
</dbReference>
<comment type="similarity">
    <text evidence="10">In the N-terminal section; belongs to the methyltransferase superfamily. tRNA (mnm(5)s(2)U34)-methyltransferase family.</text>
</comment>
<keyword evidence="1 10" id="KW-0963">Cytoplasm</keyword>
<dbReference type="Gene3D" id="3.30.9.10">
    <property type="entry name" value="D-Amino Acid Oxidase, subunit A, domain 2"/>
    <property type="match status" value="1"/>
</dbReference>
<accession>A0A2A3MJH8</accession>
<comment type="catalytic activity">
    <reaction evidence="10">
        <text>5-aminomethyl-2-thiouridine(34) in tRNA + S-adenosyl-L-methionine = 5-methylaminomethyl-2-thiouridine(34) in tRNA + S-adenosyl-L-homocysteine + H(+)</text>
        <dbReference type="Rhea" id="RHEA:19569"/>
        <dbReference type="Rhea" id="RHEA-COMP:10195"/>
        <dbReference type="Rhea" id="RHEA-COMP:10197"/>
        <dbReference type="ChEBI" id="CHEBI:15378"/>
        <dbReference type="ChEBI" id="CHEBI:57856"/>
        <dbReference type="ChEBI" id="CHEBI:59789"/>
        <dbReference type="ChEBI" id="CHEBI:74454"/>
        <dbReference type="ChEBI" id="CHEBI:74455"/>
        <dbReference type="EC" id="2.1.1.61"/>
    </reaction>
</comment>
<dbReference type="HAMAP" id="MF_01102">
    <property type="entry name" value="MnmC"/>
    <property type="match status" value="1"/>
</dbReference>
<keyword evidence="5 10" id="KW-0949">S-adenosyl-L-methionine</keyword>
<dbReference type="InterPro" id="IPR008471">
    <property type="entry name" value="MnmC-like_methylTransf"/>
</dbReference>
<evidence type="ECO:0000256" key="4">
    <source>
        <dbReference type="ARBA" id="ARBA00022679"/>
    </source>
</evidence>
<dbReference type="GO" id="GO:0002098">
    <property type="term" value="P:tRNA wobble uridine modification"/>
    <property type="evidence" value="ECO:0007669"/>
    <property type="project" value="TreeGrafter"/>
</dbReference>
<dbReference type="AlphaFoldDB" id="A0A2A3MJH8"/>
<dbReference type="EC" id="1.5.-.-" evidence="10"/>
<comment type="function">
    <text evidence="10">Catalyzes the last two steps in the biosynthesis of 5-methylaminomethyl-2-thiouridine (mnm(5)s(2)U) at the wobble position (U34) in tRNA. Catalyzes the FAD-dependent demodification of cmnm(5)s(2)U34 to nm(5)s(2)U34, followed by the transfer of a methyl group from S-adenosyl-L-methionine to nm(5)s(2)U34, to form mnm(5)s(2)U34.</text>
</comment>
<dbReference type="GO" id="GO:0004808">
    <property type="term" value="F:tRNA (5-methylaminomethyl-2-thiouridylate)(34)-methyltransferase activity"/>
    <property type="evidence" value="ECO:0007669"/>
    <property type="project" value="UniProtKB-EC"/>
</dbReference>
<feature type="domain" description="FAD dependent oxidoreductase" evidence="11">
    <location>
        <begin position="275"/>
        <end position="640"/>
    </location>
</feature>
<dbReference type="InterPro" id="IPR017610">
    <property type="entry name" value="tRNA_S-uridine_synth_MnmC_C"/>
</dbReference>
<evidence type="ECO:0000256" key="3">
    <source>
        <dbReference type="ARBA" id="ARBA00022630"/>
    </source>
</evidence>
<evidence type="ECO:0000256" key="2">
    <source>
        <dbReference type="ARBA" id="ARBA00022603"/>
    </source>
</evidence>
<keyword evidence="9 10" id="KW-0511">Multifunctional enzyme</keyword>
<dbReference type="PANTHER" id="PTHR13847:SF283">
    <property type="entry name" value="TRNA 5-METHYLAMINOMETHYL-2-THIOURIDINE BIOSYNTHESIS BIFUNCTIONAL PROTEIN MNMC"/>
    <property type="match status" value="1"/>
</dbReference>